<feature type="domain" description="Glycosyltransferase subfamily 4-like N-terminal" evidence="3">
    <location>
        <begin position="14"/>
        <end position="179"/>
    </location>
</feature>
<dbReference type="Proteomes" id="UP000027997">
    <property type="component" value="Unassembled WGS sequence"/>
</dbReference>
<dbReference type="Pfam" id="PF13439">
    <property type="entry name" value="Glyco_transf_4"/>
    <property type="match status" value="1"/>
</dbReference>
<dbReference type="EMBL" id="JOJP01000001">
    <property type="protein sequence ID" value="KEI71949.1"/>
    <property type="molecule type" value="Genomic_DNA"/>
</dbReference>
<dbReference type="eggNOG" id="COG0438">
    <property type="taxonomic scope" value="Bacteria"/>
</dbReference>
<dbReference type="AlphaFoldDB" id="A0A081KCS3"/>
<dbReference type="Pfam" id="PF00534">
    <property type="entry name" value="Glycos_transf_1"/>
    <property type="match status" value="1"/>
</dbReference>
<reference evidence="4 5" key="1">
    <citation type="submission" date="2014-06" db="EMBL/GenBank/DDBJ databases">
        <title>Whole Genome Sequences of Three Symbiotic Endozoicomonas Bacteria.</title>
        <authorList>
            <person name="Neave M.J."/>
            <person name="Apprill A."/>
            <person name="Voolstra C.R."/>
        </authorList>
    </citation>
    <scope>NUCLEOTIDE SEQUENCE [LARGE SCALE GENOMIC DNA]</scope>
    <source>
        <strain evidence="4 5">DSM 22380</strain>
    </source>
</reference>
<evidence type="ECO:0000256" key="1">
    <source>
        <dbReference type="SAM" id="Phobius"/>
    </source>
</evidence>
<evidence type="ECO:0000313" key="5">
    <source>
        <dbReference type="Proteomes" id="UP000027997"/>
    </source>
</evidence>
<feature type="domain" description="Glycosyl transferase family 1" evidence="2">
    <location>
        <begin position="202"/>
        <end position="356"/>
    </location>
</feature>
<dbReference type="Gene3D" id="3.40.50.2000">
    <property type="entry name" value="Glycogen Phosphorylase B"/>
    <property type="match status" value="2"/>
</dbReference>
<comment type="caution">
    <text evidence="4">The sequence shown here is derived from an EMBL/GenBank/DDBJ whole genome shotgun (WGS) entry which is preliminary data.</text>
</comment>
<evidence type="ECO:0000313" key="4">
    <source>
        <dbReference type="EMBL" id="KEI71949.1"/>
    </source>
</evidence>
<dbReference type="PANTHER" id="PTHR12526:SF627">
    <property type="entry name" value="D-RHAMNOSYLTRANSFERASE WBPZ"/>
    <property type="match status" value="1"/>
</dbReference>
<dbReference type="PANTHER" id="PTHR12526">
    <property type="entry name" value="GLYCOSYLTRANSFERASE"/>
    <property type="match status" value="1"/>
</dbReference>
<proteinExistence type="predicted"/>
<dbReference type="GO" id="GO:0016757">
    <property type="term" value="F:glycosyltransferase activity"/>
    <property type="evidence" value="ECO:0007669"/>
    <property type="project" value="InterPro"/>
</dbReference>
<dbReference type="STRING" id="305900.GV64_15510"/>
<protein>
    <submittedName>
        <fullName evidence="4">Group 1 glycosyl transferase</fullName>
    </submittedName>
</protein>
<feature type="transmembrane region" description="Helical" evidence="1">
    <location>
        <begin position="63"/>
        <end position="82"/>
    </location>
</feature>
<evidence type="ECO:0000259" key="3">
    <source>
        <dbReference type="Pfam" id="PF13439"/>
    </source>
</evidence>
<dbReference type="RefSeq" id="WP_020584510.1">
    <property type="nucleotide sequence ID" value="NZ_JOJP01000001.1"/>
</dbReference>
<keyword evidence="1" id="KW-0812">Transmembrane</keyword>
<organism evidence="4 5">
    <name type="scientific">Endozoicomonas elysicola</name>
    <dbReference type="NCBI Taxonomy" id="305900"/>
    <lineage>
        <taxon>Bacteria</taxon>
        <taxon>Pseudomonadati</taxon>
        <taxon>Pseudomonadota</taxon>
        <taxon>Gammaproteobacteria</taxon>
        <taxon>Oceanospirillales</taxon>
        <taxon>Endozoicomonadaceae</taxon>
        <taxon>Endozoicomonas</taxon>
    </lineage>
</organism>
<keyword evidence="4" id="KW-0808">Transferase</keyword>
<feature type="transmembrane region" description="Helical" evidence="1">
    <location>
        <begin position="88"/>
        <end position="108"/>
    </location>
</feature>
<gene>
    <name evidence="4" type="ORF">GV64_15510</name>
</gene>
<keyword evidence="5" id="KW-1185">Reference proteome</keyword>
<dbReference type="InterPro" id="IPR001296">
    <property type="entry name" value="Glyco_trans_1"/>
</dbReference>
<keyword evidence="1" id="KW-0472">Membrane</keyword>
<sequence>MNILQVNKFYYPVMGGVETVCKQHSEFLAKKHSVTILCVQEKFSLFTQLEIINNVKVYRCSSLGTFFSMPVSLSFVFYYIRLFLKSDLVFFHLPFPMADFVFFLTRFIKRRTKIFAVWHSDIVKQGFLKRLLKPLLNSSVYNVDKIIVTSPKLVSYSEFLKPYMLKDKIVVLPLSVNVDDVNVSANNYKGKLLGTLDNIDGCFFGRLCYYKGVDVLMDALLLAKKDGFEPRIVIAGEGEYSSLISDKIKEYSLDNVIFINRFLDSDEKYWLLQKSKCFLFPSVERSEAFGITQIESMSLGTPVINTNLPSGVPWVSIHRQTGFTVDPKNPLQLYLALKEMLVNESERLSYGRAAIRRVKKDFDDHIVLKKLEFLVEGVSVDSV</sequence>
<evidence type="ECO:0000259" key="2">
    <source>
        <dbReference type="Pfam" id="PF00534"/>
    </source>
</evidence>
<keyword evidence="1" id="KW-1133">Transmembrane helix</keyword>
<name>A0A081KCS3_9GAMM</name>
<accession>A0A081KCS3</accession>
<dbReference type="GO" id="GO:1901135">
    <property type="term" value="P:carbohydrate derivative metabolic process"/>
    <property type="evidence" value="ECO:0007669"/>
    <property type="project" value="UniProtKB-ARBA"/>
</dbReference>
<dbReference type="SUPFAM" id="SSF53756">
    <property type="entry name" value="UDP-Glycosyltransferase/glycogen phosphorylase"/>
    <property type="match status" value="1"/>
</dbReference>
<dbReference type="InterPro" id="IPR028098">
    <property type="entry name" value="Glyco_trans_4-like_N"/>
</dbReference>